<accession>A0ABT0RVL0</accession>
<proteinExistence type="predicted"/>
<dbReference type="EMBL" id="JAMGBA010000002">
    <property type="protein sequence ID" value="MCL6699079.1"/>
    <property type="molecule type" value="Genomic_DNA"/>
</dbReference>
<comment type="caution">
    <text evidence="2">The sequence shown here is derived from an EMBL/GenBank/DDBJ whole genome shotgun (WGS) entry which is preliminary data.</text>
</comment>
<dbReference type="InterPro" id="IPR030972">
    <property type="entry name" value="UrcA_uranyl"/>
</dbReference>
<name>A0ABT0RVL0_9SPHN</name>
<organism evidence="2 3">
    <name type="scientific">Sphingomonas caseinilyticus</name>
    <dbReference type="NCBI Taxonomy" id="2908205"/>
    <lineage>
        <taxon>Bacteria</taxon>
        <taxon>Pseudomonadati</taxon>
        <taxon>Pseudomonadota</taxon>
        <taxon>Alphaproteobacteria</taxon>
        <taxon>Sphingomonadales</taxon>
        <taxon>Sphingomonadaceae</taxon>
        <taxon>Sphingomonas</taxon>
    </lineage>
</organism>
<dbReference type="RefSeq" id="WP_249904449.1">
    <property type="nucleotide sequence ID" value="NZ_JAMGBA010000002.1"/>
</dbReference>
<sequence>MLSRVARISAAVLSGVTASLLVTAATAQAAQERPVVVYADRHVNIERVPYGDLNLAASADRKSLYSRVGSAVRNVCNFDSRGISADYRTCASLSWADARPQINKALAQADQMAALGQPAFAAGAITISARLR</sequence>
<dbReference type="NCBIfam" id="TIGR04433">
    <property type="entry name" value="UrcA_uranyl"/>
    <property type="match status" value="1"/>
</dbReference>
<feature type="signal peptide" evidence="1">
    <location>
        <begin position="1"/>
        <end position="29"/>
    </location>
</feature>
<evidence type="ECO:0000256" key="1">
    <source>
        <dbReference type="SAM" id="SignalP"/>
    </source>
</evidence>
<gene>
    <name evidence="2" type="ORF">LZ496_09835</name>
</gene>
<protein>
    <submittedName>
        <fullName evidence="2">UrcA family protein</fullName>
    </submittedName>
</protein>
<evidence type="ECO:0000313" key="3">
    <source>
        <dbReference type="Proteomes" id="UP001203410"/>
    </source>
</evidence>
<dbReference type="Proteomes" id="UP001203410">
    <property type="component" value="Unassembled WGS sequence"/>
</dbReference>
<evidence type="ECO:0000313" key="2">
    <source>
        <dbReference type="EMBL" id="MCL6699079.1"/>
    </source>
</evidence>
<keyword evidence="1" id="KW-0732">Signal</keyword>
<keyword evidence="3" id="KW-1185">Reference proteome</keyword>
<feature type="chain" id="PRO_5047450319" evidence="1">
    <location>
        <begin position="30"/>
        <end position="132"/>
    </location>
</feature>
<reference evidence="2 3" key="1">
    <citation type="submission" date="2022-05" db="EMBL/GenBank/DDBJ databases">
        <authorList>
            <person name="Jo J.-H."/>
            <person name="Im W.-T."/>
        </authorList>
    </citation>
    <scope>NUCLEOTIDE SEQUENCE [LARGE SCALE GENOMIC DNA]</scope>
    <source>
        <strain evidence="2 3">NSE70-1</strain>
    </source>
</reference>